<reference evidence="5" key="1">
    <citation type="journal article" date="2019" name="Curr. Biol.">
        <title>Genome Sequence of Striga asiatica Provides Insight into the Evolution of Plant Parasitism.</title>
        <authorList>
            <person name="Yoshida S."/>
            <person name="Kim S."/>
            <person name="Wafula E.K."/>
            <person name="Tanskanen J."/>
            <person name="Kim Y.M."/>
            <person name="Honaas L."/>
            <person name="Yang Z."/>
            <person name="Spallek T."/>
            <person name="Conn C.E."/>
            <person name="Ichihashi Y."/>
            <person name="Cheong K."/>
            <person name="Cui S."/>
            <person name="Der J.P."/>
            <person name="Gundlach H."/>
            <person name="Jiao Y."/>
            <person name="Hori C."/>
            <person name="Ishida J.K."/>
            <person name="Kasahara H."/>
            <person name="Kiba T."/>
            <person name="Kim M.S."/>
            <person name="Koo N."/>
            <person name="Laohavisit A."/>
            <person name="Lee Y.H."/>
            <person name="Lumba S."/>
            <person name="McCourt P."/>
            <person name="Mortimer J.C."/>
            <person name="Mutuku J.M."/>
            <person name="Nomura T."/>
            <person name="Sasaki-Sekimoto Y."/>
            <person name="Seto Y."/>
            <person name="Wang Y."/>
            <person name="Wakatake T."/>
            <person name="Sakakibara H."/>
            <person name="Demura T."/>
            <person name="Yamaguchi S."/>
            <person name="Yoneyama K."/>
            <person name="Manabe R.I."/>
            <person name="Nelson D.C."/>
            <person name="Schulman A.H."/>
            <person name="Timko M.P."/>
            <person name="dePamphilis C.W."/>
            <person name="Choi D."/>
            <person name="Shirasu K."/>
        </authorList>
    </citation>
    <scope>NUCLEOTIDE SEQUENCE [LARGE SCALE GENOMIC DNA]</scope>
    <source>
        <strain evidence="5">cv. UVA1</strain>
    </source>
</reference>
<evidence type="ECO:0000256" key="2">
    <source>
        <dbReference type="RuleBase" id="RU369043"/>
    </source>
</evidence>
<dbReference type="PANTHER" id="PTHR31096:SF6">
    <property type="entry name" value="ACT DOMAIN-CONTAINING PROTEIN ACR8"/>
    <property type="match status" value="1"/>
</dbReference>
<feature type="non-terminal residue" evidence="4">
    <location>
        <position position="124"/>
    </location>
</feature>
<comment type="caution">
    <text evidence="4">The sequence shown here is derived from an EMBL/GenBank/DDBJ whole genome shotgun (WGS) entry which is preliminary data.</text>
</comment>
<dbReference type="Proteomes" id="UP000325081">
    <property type="component" value="Unassembled WGS sequence"/>
</dbReference>
<dbReference type="OrthoDB" id="1739352at2759"/>
<evidence type="ECO:0000256" key="1">
    <source>
        <dbReference type="ARBA" id="ARBA00022737"/>
    </source>
</evidence>
<dbReference type="SUPFAM" id="SSF55021">
    <property type="entry name" value="ACT-like"/>
    <property type="match status" value="1"/>
</dbReference>
<name>A0A5A7R8V1_STRAF</name>
<dbReference type="EMBL" id="BKCP01010959">
    <property type="protein sequence ID" value="GER54155.1"/>
    <property type="molecule type" value="Genomic_DNA"/>
</dbReference>
<proteinExistence type="predicted"/>
<gene>
    <name evidence="4" type="ORF">STAS_31722</name>
</gene>
<sequence>VFIRHVDRTSISSERVFFCLQAAIERRHLRLQLCADDRIDLLADMMRNFPENGINIDRVEISTARNVFYVPNAVGILADWEIIVSVREKICLVNLKIIAFLSSCGRKIEREGSRMLMSLGAWWA</sequence>
<evidence type="ECO:0000313" key="4">
    <source>
        <dbReference type="EMBL" id="GER54155.1"/>
    </source>
</evidence>
<dbReference type="PANTHER" id="PTHR31096">
    <property type="entry name" value="ACT DOMAIN-CONTAINING PROTEIN ACR4-RELATED"/>
    <property type="match status" value="1"/>
</dbReference>
<dbReference type="PROSITE" id="PS51671">
    <property type="entry name" value="ACT"/>
    <property type="match status" value="1"/>
</dbReference>
<feature type="domain" description="ACT" evidence="3">
    <location>
        <begin position="30"/>
        <end position="106"/>
    </location>
</feature>
<protein>
    <recommendedName>
        <fullName evidence="2">ACT domain-containing protein ACR</fullName>
    </recommendedName>
    <alternativeName>
        <fullName evidence="2">Protein ACT DOMAIN REPEATS</fullName>
    </alternativeName>
</protein>
<evidence type="ECO:0000259" key="3">
    <source>
        <dbReference type="PROSITE" id="PS51671"/>
    </source>
</evidence>
<feature type="non-terminal residue" evidence="4">
    <location>
        <position position="1"/>
    </location>
</feature>
<organism evidence="4 5">
    <name type="scientific">Striga asiatica</name>
    <name type="common">Asiatic witchweed</name>
    <name type="synonym">Buchnera asiatica</name>
    <dbReference type="NCBI Taxonomy" id="4170"/>
    <lineage>
        <taxon>Eukaryota</taxon>
        <taxon>Viridiplantae</taxon>
        <taxon>Streptophyta</taxon>
        <taxon>Embryophyta</taxon>
        <taxon>Tracheophyta</taxon>
        <taxon>Spermatophyta</taxon>
        <taxon>Magnoliopsida</taxon>
        <taxon>eudicotyledons</taxon>
        <taxon>Gunneridae</taxon>
        <taxon>Pentapetalae</taxon>
        <taxon>asterids</taxon>
        <taxon>lamiids</taxon>
        <taxon>Lamiales</taxon>
        <taxon>Orobanchaceae</taxon>
        <taxon>Buchnereae</taxon>
        <taxon>Striga</taxon>
    </lineage>
</organism>
<comment type="function">
    <text evidence="2">Binds amino acids.</text>
</comment>
<dbReference type="InterPro" id="IPR040217">
    <property type="entry name" value="ACR1-12"/>
</dbReference>
<dbReference type="GO" id="GO:0016597">
    <property type="term" value="F:amino acid binding"/>
    <property type="evidence" value="ECO:0007669"/>
    <property type="project" value="UniProtKB-UniRule"/>
</dbReference>
<dbReference type="AlphaFoldDB" id="A0A5A7R8V1"/>
<accession>A0A5A7R8V1</accession>
<keyword evidence="5" id="KW-1185">Reference proteome</keyword>
<dbReference type="InterPro" id="IPR002912">
    <property type="entry name" value="ACT_dom"/>
</dbReference>
<dbReference type="InterPro" id="IPR045865">
    <property type="entry name" value="ACT-like_dom_sf"/>
</dbReference>
<evidence type="ECO:0000313" key="5">
    <source>
        <dbReference type="Proteomes" id="UP000325081"/>
    </source>
</evidence>
<keyword evidence="1 2" id="KW-0677">Repeat</keyword>